<sequence>MPRKFLNTRKNTGCRMLKAIAKKAINKRRKNKPIVTIDGVFNTSDLLTIAGWLVIKADIIPEESIVIAGNEAIIKTYQRKDVEQAIEVQAGYCCYGFSIAIPFSGRMPTNVVIAEKEIVIAEQQKAASLTDTVIYLSEKEQQQIISLSKVTEVDDSSFYLTIDEMVQIGEDKVFIRGWSNDPLNKIAELVISDGKKTTPDIYPTLARFHRPDLVEVPQANGANLGTIGFFGCVDTRGFRLDKTKCYLTSTDGKSTTFSHLKKVGDNEQVAFTKALLASCNIHSKTFLTDSKQHVLPLLSTLWHREPLLDSDKIIKNYGPQTESPNVSVIIPIYGRYDFITHQISAFKKDPSFDKFEIIYVLDDPNIEHEFDITANGVYQTFKQPFKTVFAGKNLGFSGANNLGASIAHGQKILLLNSDILPSNNGWLERLSNKFDTLDSVGILGTKLVYEDDTIQHLGMEFQEDAFHPGIWMNYHPNKGFPEALMGQFGTKEVQAVTGACMLMDTEFYRSVGGLDEDYILGDFEDSDLCLKAHHNKKKIYLDDEEKLYHLERLSQDLVDAGDWKFKLTLINGTRQISKWDSLIKEVRALYAE</sequence>
<proteinExistence type="predicted"/>
<gene>
    <name evidence="2" type="ORF">VP27_00052</name>
</gene>
<dbReference type="PANTHER" id="PTHR43179:SF7">
    <property type="entry name" value="RHAMNOSYLTRANSFERASE WBBL"/>
    <property type="match status" value="1"/>
</dbReference>
<dbReference type="SUPFAM" id="SSF53448">
    <property type="entry name" value="Nucleotide-diphospho-sugar transferases"/>
    <property type="match status" value="1"/>
</dbReference>
<dbReference type="InterPro" id="IPR001173">
    <property type="entry name" value="Glyco_trans_2-like"/>
</dbReference>
<feature type="domain" description="Glycosyltransferase 2-like" evidence="1">
    <location>
        <begin position="327"/>
        <end position="458"/>
    </location>
</feature>
<organism evidence="2">
    <name type="scientific">Vibrio parahaemolyticus</name>
    <dbReference type="NCBI Taxonomy" id="670"/>
    <lineage>
        <taxon>Bacteria</taxon>
        <taxon>Pseudomonadati</taxon>
        <taxon>Pseudomonadota</taxon>
        <taxon>Gammaproteobacteria</taxon>
        <taxon>Vibrionales</taxon>
        <taxon>Vibrionaceae</taxon>
        <taxon>Vibrio</taxon>
    </lineage>
</organism>
<protein>
    <recommendedName>
        <fullName evidence="1">Glycosyltransferase 2-like domain-containing protein</fullName>
    </recommendedName>
</protein>
<dbReference type="PANTHER" id="PTHR43179">
    <property type="entry name" value="RHAMNOSYLTRANSFERASE WBBL"/>
    <property type="match status" value="1"/>
</dbReference>
<dbReference type="AlphaFoldDB" id="A0A7M1VLE4"/>
<dbReference type="InterPro" id="IPR029044">
    <property type="entry name" value="Nucleotide-diphossugar_trans"/>
</dbReference>
<name>A0A7M1VLE4_VIBPH</name>
<dbReference type="Gene3D" id="3.90.550.10">
    <property type="entry name" value="Spore Coat Polysaccharide Biosynthesis Protein SpsA, Chain A"/>
    <property type="match status" value="1"/>
</dbReference>
<accession>A0A7M1VLE4</accession>
<dbReference type="Pfam" id="PF00535">
    <property type="entry name" value="Glycos_transf_2"/>
    <property type="match status" value="1"/>
</dbReference>
<evidence type="ECO:0000259" key="1">
    <source>
        <dbReference type="Pfam" id="PF00535"/>
    </source>
</evidence>
<dbReference type="EMBL" id="MT898032">
    <property type="protein sequence ID" value="QOS15768.1"/>
    <property type="molecule type" value="Genomic_DNA"/>
</dbReference>
<reference evidence="2" key="1">
    <citation type="submission" date="2020-08" db="EMBL/GenBank/DDBJ databases">
        <title>Genetic structure, function and evolution of capsule biosynthesis loci in Vibrio parahaemolyticus.</title>
        <authorList>
            <person name="Li L."/>
            <person name="Bian S."/>
        </authorList>
    </citation>
    <scope>NUCLEOTIDE SEQUENCE</scope>
    <source>
        <strain evidence="2">VP27</strain>
    </source>
</reference>
<evidence type="ECO:0000313" key="2">
    <source>
        <dbReference type="EMBL" id="QOS15768.1"/>
    </source>
</evidence>